<feature type="transmembrane region" description="Helical" evidence="7">
    <location>
        <begin position="21"/>
        <end position="40"/>
    </location>
</feature>
<dbReference type="HOGENOM" id="CLU_028723_1_3_0"/>
<dbReference type="Pfam" id="PF10502">
    <property type="entry name" value="Peptidase_S26"/>
    <property type="match status" value="1"/>
</dbReference>
<dbReference type="eggNOG" id="COG0681">
    <property type="taxonomic scope" value="Bacteria"/>
</dbReference>
<keyword evidence="7" id="KW-0472">Membrane</keyword>
<dbReference type="SUPFAM" id="SSF51306">
    <property type="entry name" value="LexA/Signal peptidase"/>
    <property type="match status" value="1"/>
</dbReference>
<dbReference type="AlphaFoldDB" id="E8UYS8"/>
<dbReference type="PROSITE" id="PS00760">
    <property type="entry name" value="SPASE_I_2"/>
    <property type="match status" value="1"/>
</dbReference>
<feature type="domain" description="Peptidase S26" evidence="8">
    <location>
        <begin position="19"/>
        <end position="213"/>
    </location>
</feature>
<reference evidence="9 10" key="1">
    <citation type="journal article" date="2012" name="Stand. Genomic Sci.">
        <title>Complete genome sequence of Terriglobus saanensis type strain SP1PR4(T), an Acidobacteria from tundra soil.</title>
        <authorList>
            <person name="Rawat S.R."/>
            <person name="Mannisto M.K."/>
            <person name="Starovoytov V."/>
            <person name="Goodwin L."/>
            <person name="Nolan M."/>
            <person name="Hauser L."/>
            <person name="Land M."/>
            <person name="Davenport K.W."/>
            <person name="Woyke T."/>
            <person name="Haggblom M.M."/>
        </authorList>
    </citation>
    <scope>NUCLEOTIDE SEQUENCE</scope>
    <source>
        <strain evidence="10">ATCC BAA-1853 / DSM 23119 / SP1PR4</strain>
    </source>
</reference>
<dbReference type="EC" id="3.4.21.89" evidence="3 7"/>
<keyword evidence="7" id="KW-1133">Transmembrane helix</keyword>
<proteinExistence type="inferred from homology"/>
<comment type="similarity">
    <text evidence="2 7">Belongs to the peptidase S26 family.</text>
</comment>
<comment type="subcellular location">
    <subcellularLocation>
        <location evidence="7">Membrane</location>
        <topology evidence="7">Single-pass type II membrane protein</topology>
    </subcellularLocation>
</comment>
<name>E8UYS8_TERSS</name>
<accession>E8UYS8</accession>
<dbReference type="NCBIfam" id="TIGR02227">
    <property type="entry name" value="sigpep_I_bact"/>
    <property type="match status" value="1"/>
</dbReference>
<evidence type="ECO:0000313" key="10">
    <source>
        <dbReference type="Proteomes" id="UP000006844"/>
    </source>
</evidence>
<dbReference type="Gene3D" id="2.10.109.10">
    <property type="entry name" value="Umud Fragment, subunit A"/>
    <property type="match status" value="1"/>
</dbReference>
<dbReference type="GO" id="GO:0016020">
    <property type="term" value="C:membrane"/>
    <property type="evidence" value="ECO:0007669"/>
    <property type="project" value="UniProtKB-SubCell"/>
</dbReference>
<gene>
    <name evidence="9" type="ordered locus">AciPR4_3541</name>
</gene>
<dbReference type="GO" id="GO:0004252">
    <property type="term" value="F:serine-type endopeptidase activity"/>
    <property type="evidence" value="ECO:0007669"/>
    <property type="project" value="InterPro"/>
</dbReference>
<evidence type="ECO:0000256" key="5">
    <source>
        <dbReference type="ARBA" id="ARBA00022801"/>
    </source>
</evidence>
<protein>
    <recommendedName>
        <fullName evidence="4 7">Signal peptidase I</fullName>
        <ecNumber evidence="3 7">3.4.21.89</ecNumber>
    </recommendedName>
</protein>
<evidence type="ECO:0000313" key="9">
    <source>
        <dbReference type="EMBL" id="ADV84294.1"/>
    </source>
</evidence>
<keyword evidence="7" id="KW-0812">Transmembrane</keyword>
<dbReference type="RefSeq" id="WP_013570024.1">
    <property type="nucleotide sequence ID" value="NC_014963.1"/>
</dbReference>
<dbReference type="PROSITE" id="PS00761">
    <property type="entry name" value="SPASE_I_3"/>
    <property type="match status" value="1"/>
</dbReference>
<dbReference type="EMBL" id="CP002467">
    <property type="protein sequence ID" value="ADV84294.1"/>
    <property type="molecule type" value="Genomic_DNA"/>
</dbReference>
<keyword evidence="7" id="KW-0645">Protease</keyword>
<evidence type="ECO:0000256" key="3">
    <source>
        <dbReference type="ARBA" id="ARBA00013208"/>
    </source>
</evidence>
<dbReference type="KEGG" id="tsa:AciPR4_3541"/>
<sequence length="255" mass="29049">MAEMVLEKQERKETLLESISGMALMLVVGLFVLTFVAQNFEIPSPSMVPTLLIGDHVLVDHATFAPPTKWMPLVPYQTIRHGDVVVFLKPTLEGMILVKRAIGLPGDRIHLRHGILYRNGVAQKEPQISVPDESDPIHTYEPFRDDFPNGPADPRMTATWANEWQSHVVNGDLVVPDDMILGLGDNRVGSLDSRFWGFIPREAVLGRPLFVYWSFMTPEDQEQKTSASERVAFFTQVVVHFFDQTRWKRTFHRIV</sequence>
<dbReference type="STRING" id="401053.AciPR4_3541"/>
<dbReference type="InterPro" id="IPR019758">
    <property type="entry name" value="Pept_S26A_signal_pept_1_CS"/>
</dbReference>
<evidence type="ECO:0000256" key="1">
    <source>
        <dbReference type="ARBA" id="ARBA00000677"/>
    </source>
</evidence>
<dbReference type="OrthoDB" id="128315at2"/>
<keyword evidence="5 7" id="KW-0378">Hydrolase</keyword>
<dbReference type="GO" id="GO:0009003">
    <property type="term" value="F:signal peptidase activity"/>
    <property type="evidence" value="ECO:0007669"/>
    <property type="project" value="UniProtKB-EC"/>
</dbReference>
<dbReference type="PANTHER" id="PTHR43390">
    <property type="entry name" value="SIGNAL PEPTIDASE I"/>
    <property type="match status" value="1"/>
</dbReference>
<dbReference type="PRINTS" id="PR00727">
    <property type="entry name" value="LEADERPTASE"/>
</dbReference>
<feature type="active site" evidence="6">
    <location>
        <position position="46"/>
    </location>
</feature>
<dbReference type="MEROPS" id="S26.025"/>
<evidence type="ECO:0000256" key="7">
    <source>
        <dbReference type="RuleBase" id="RU362042"/>
    </source>
</evidence>
<dbReference type="InterPro" id="IPR036286">
    <property type="entry name" value="LexA/Signal_pep-like_sf"/>
</dbReference>
<dbReference type="InterPro" id="IPR000223">
    <property type="entry name" value="Pept_S26A_signal_pept_1"/>
</dbReference>
<comment type="catalytic activity">
    <reaction evidence="1 7">
        <text>Cleavage of hydrophobic, N-terminal signal or leader sequences from secreted and periplasmic proteins.</text>
        <dbReference type="EC" id="3.4.21.89"/>
    </reaction>
</comment>
<dbReference type="PANTHER" id="PTHR43390:SF1">
    <property type="entry name" value="CHLOROPLAST PROCESSING PEPTIDASE"/>
    <property type="match status" value="1"/>
</dbReference>
<dbReference type="GO" id="GO:0006465">
    <property type="term" value="P:signal peptide processing"/>
    <property type="evidence" value="ECO:0007669"/>
    <property type="project" value="InterPro"/>
</dbReference>
<evidence type="ECO:0000259" key="8">
    <source>
        <dbReference type="Pfam" id="PF10502"/>
    </source>
</evidence>
<evidence type="ECO:0000256" key="4">
    <source>
        <dbReference type="ARBA" id="ARBA00019232"/>
    </source>
</evidence>
<dbReference type="InterPro" id="IPR019533">
    <property type="entry name" value="Peptidase_S26"/>
</dbReference>
<dbReference type="CDD" id="cd06530">
    <property type="entry name" value="S26_SPase_I"/>
    <property type="match status" value="1"/>
</dbReference>
<organism evidence="9 10">
    <name type="scientific">Terriglobus saanensis (strain ATCC BAA-1853 / DSM 23119 / SP1PR4)</name>
    <dbReference type="NCBI Taxonomy" id="401053"/>
    <lineage>
        <taxon>Bacteria</taxon>
        <taxon>Pseudomonadati</taxon>
        <taxon>Acidobacteriota</taxon>
        <taxon>Terriglobia</taxon>
        <taxon>Terriglobales</taxon>
        <taxon>Acidobacteriaceae</taxon>
        <taxon>Terriglobus</taxon>
    </lineage>
</organism>
<dbReference type="Proteomes" id="UP000006844">
    <property type="component" value="Chromosome"/>
</dbReference>
<feature type="active site" evidence="6">
    <location>
        <position position="99"/>
    </location>
</feature>
<keyword evidence="10" id="KW-1185">Reference proteome</keyword>
<evidence type="ECO:0000256" key="6">
    <source>
        <dbReference type="PIRSR" id="PIRSR600223-1"/>
    </source>
</evidence>
<evidence type="ECO:0000256" key="2">
    <source>
        <dbReference type="ARBA" id="ARBA00009370"/>
    </source>
</evidence>
<dbReference type="InterPro" id="IPR019757">
    <property type="entry name" value="Pept_S26A_signal_pept_1_Lys-AS"/>
</dbReference>